<feature type="transmembrane region" description="Helical" evidence="8">
    <location>
        <begin position="187"/>
        <end position="211"/>
    </location>
</feature>
<keyword evidence="7 8" id="KW-0472">Membrane</keyword>
<dbReference type="Proteomes" id="UP000051727">
    <property type="component" value="Unassembled WGS sequence"/>
</dbReference>
<evidence type="ECO:0000256" key="6">
    <source>
        <dbReference type="ARBA" id="ARBA00022989"/>
    </source>
</evidence>
<dbReference type="PATRIC" id="fig|1618.3.peg.2320"/>
<feature type="domain" description="ABC transmembrane type-1" evidence="9">
    <location>
        <begin position="64"/>
        <end position="251"/>
    </location>
</feature>
<evidence type="ECO:0000313" key="11">
    <source>
        <dbReference type="Proteomes" id="UP000051727"/>
    </source>
</evidence>
<keyword evidence="2 8" id="KW-0813">Transport</keyword>
<dbReference type="RefSeq" id="WP_056991130.1">
    <property type="nucleotide sequence ID" value="NZ_JATAAJ010000013.1"/>
</dbReference>
<evidence type="ECO:0000256" key="4">
    <source>
        <dbReference type="ARBA" id="ARBA00022519"/>
    </source>
</evidence>
<comment type="similarity">
    <text evidence="8">Belongs to the binding-protein-dependent transport system permease family.</text>
</comment>
<evidence type="ECO:0000256" key="8">
    <source>
        <dbReference type="RuleBase" id="RU363032"/>
    </source>
</evidence>
<keyword evidence="6 8" id="KW-1133">Transmembrane helix</keyword>
<proteinExistence type="inferred from homology"/>
<dbReference type="AlphaFoldDB" id="A0A0R2FRF4"/>
<feature type="transmembrane region" description="Helical" evidence="8">
    <location>
        <begin position="231"/>
        <end position="254"/>
    </location>
</feature>
<keyword evidence="5 8" id="KW-0812">Transmembrane</keyword>
<sequence>MEKHADKVIAKIVITLISVYLVAPIIATIMYSFAKSWVNTILPDGWTLEWYLQLVTNSDFLSALVRSIILGIVTTIIAMCCFLPVVFYANVYDESIKARLRFITVLPFTIPGIVLVTGLVRVYANLPIPQMLVLLLAISLLSLPVTYQALDNAFIAHDFRAMFEQALILGDSPLKAFVKVVIPNIRVGMFIAMLLTFTSAFGEYVLTNIILGGNYETLKIYMYRLMQSNGQASSVLTTVYFFFLAIISIIMIAIMKRQGNKKVEEVGDTKKL</sequence>
<dbReference type="InterPro" id="IPR035906">
    <property type="entry name" value="MetI-like_sf"/>
</dbReference>
<dbReference type="EMBL" id="JQAR01000008">
    <property type="protein sequence ID" value="KRN30219.1"/>
    <property type="molecule type" value="Genomic_DNA"/>
</dbReference>
<dbReference type="CDD" id="cd06261">
    <property type="entry name" value="TM_PBP2"/>
    <property type="match status" value="1"/>
</dbReference>
<feature type="transmembrane region" description="Helical" evidence="8">
    <location>
        <begin position="130"/>
        <end position="150"/>
    </location>
</feature>
<gene>
    <name evidence="10" type="ORF">IV36_GL002258</name>
</gene>
<feature type="transmembrane region" description="Helical" evidence="8">
    <location>
        <begin position="102"/>
        <end position="124"/>
    </location>
</feature>
<accession>A0A0R2FRF4</accession>
<dbReference type="OrthoDB" id="9782004at2"/>
<comment type="subcellular location">
    <subcellularLocation>
        <location evidence="1">Cell inner membrane</location>
        <topology evidence="1">Multi-pass membrane protein</topology>
    </subcellularLocation>
    <subcellularLocation>
        <location evidence="8">Cell membrane</location>
        <topology evidence="8">Multi-pass membrane protein</topology>
    </subcellularLocation>
</comment>
<dbReference type="SUPFAM" id="SSF161098">
    <property type="entry name" value="MetI-like"/>
    <property type="match status" value="1"/>
</dbReference>
<dbReference type="PANTHER" id="PTHR43357">
    <property type="entry name" value="INNER MEMBRANE ABC TRANSPORTER PERMEASE PROTEIN YDCV"/>
    <property type="match status" value="1"/>
</dbReference>
<dbReference type="GO" id="GO:0005886">
    <property type="term" value="C:plasma membrane"/>
    <property type="evidence" value="ECO:0007669"/>
    <property type="project" value="UniProtKB-SubCell"/>
</dbReference>
<evidence type="ECO:0000256" key="3">
    <source>
        <dbReference type="ARBA" id="ARBA00022475"/>
    </source>
</evidence>
<keyword evidence="3" id="KW-1003">Cell membrane</keyword>
<dbReference type="GO" id="GO:0055085">
    <property type="term" value="P:transmembrane transport"/>
    <property type="evidence" value="ECO:0007669"/>
    <property type="project" value="InterPro"/>
</dbReference>
<evidence type="ECO:0000313" key="10">
    <source>
        <dbReference type="EMBL" id="KRN30219.1"/>
    </source>
</evidence>
<dbReference type="PANTHER" id="PTHR43357:SF4">
    <property type="entry name" value="INNER MEMBRANE ABC TRANSPORTER PERMEASE PROTEIN YDCV"/>
    <property type="match status" value="1"/>
</dbReference>
<evidence type="ECO:0000256" key="5">
    <source>
        <dbReference type="ARBA" id="ARBA00022692"/>
    </source>
</evidence>
<comment type="caution">
    <text evidence="10">The sequence shown here is derived from an EMBL/GenBank/DDBJ whole genome shotgun (WGS) entry which is preliminary data.</text>
</comment>
<protein>
    <submittedName>
        <fullName evidence="10">ABC transporter permease</fullName>
    </submittedName>
</protein>
<organism evidence="10 11">
    <name type="scientific">Liquorilactobacillus mali</name>
    <dbReference type="NCBI Taxonomy" id="1618"/>
    <lineage>
        <taxon>Bacteria</taxon>
        <taxon>Bacillati</taxon>
        <taxon>Bacillota</taxon>
        <taxon>Bacilli</taxon>
        <taxon>Lactobacillales</taxon>
        <taxon>Lactobacillaceae</taxon>
        <taxon>Liquorilactobacillus</taxon>
    </lineage>
</organism>
<dbReference type="InterPro" id="IPR000515">
    <property type="entry name" value="MetI-like"/>
</dbReference>
<reference evidence="10 11" key="1">
    <citation type="journal article" date="2015" name="Genome Announc.">
        <title>Expanding the biotechnology potential of lactobacilli through comparative genomics of 213 strains and associated genera.</title>
        <authorList>
            <person name="Sun Z."/>
            <person name="Harris H.M."/>
            <person name="McCann A."/>
            <person name="Guo C."/>
            <person name="Argimon S."/>
            <person name="Zhang W."/>
            <person name="Yang X."/>
            <person name="Jeffery I.B."/>
            <person name="Cooney J.C."/>
            <person name="Kagawa T.F."/>
            <person name="Liu W."/>
            <person name="Song Y."/>
            <person name="Salvetti E."/>
            <person name="Wrobel A."/>
            <person name="Rasinkangas P."/>
            <person name="Parkhill J."/>
            <person name="Rea M.C."/>
            <person name="O'Sullivan O."/>
            <person name="Ritari J."/>
            <person name="Douillard F.P."/>
            <person name="Paul Ross R."/>
            <person name="Yang R."/>
            <person name="Briner A.E."/>
            <person name="Felis G.E."/>
            <person name="de Vos W.M."/>
            <person name="Barrangou R."/>
            <person name="Klaenhammer T.R."/>
            <person name="Caufield P.W."/>
            <person name="Cui Y."/>
            <person name="Zhang H."/>
            <person name="O'Toole P.W."/>
        </authorList>
    </citation>
    <scope>NUCLEOTIDE SEQUENCE [LARGE SCALE GENOMIC DNA]</scope>
    <source>
        <strain evidence="10 11">ATCC 27304</strain>
    </source>
</reference>
<evidence type="ECO:0000256" key="1">
    <source>
        <dbReference type="ARBA" id="ARBA00004429"/>
    </source>
</evidence>
<keyword evidence="4" id="KW-0997">Cell inner membrane</keyword>
<dbReference type="STRING" id="1618.IV36_GL002258"/>
<dbReference type="Gene3D" id="1.10.3720.10">
    <property type="entry name" value="MetI-like"/>
    <property type="match status" value="1"/>
</dbReference>
<dbReference type="Pfam" id="PF00528">
    <property type="entry name" value="BPD_transp_1"/>
    <property type="match status" value="1"/>
</dbReference>
<name>A0A0R2FRF4_9LACO</name>
<evidence type="ECO:0000256" key="2">
    <source>
        <dbReference type="ARBA" id="ARBA00022448"/>
    </source>
</evidence>
<evidence type="ECO:0000259" key="9">
    <source>
        <dbReference type="PROSITE" id="PS50928"/>
    </source>
</evidence>
<feature type="transmembrane region" description="Helical" evidence="8">
    <location>
        <begin position="12"/>
        <end position="34"/>
    </location>
</feature>
<feature type="transmembrane region" description="Helical" evidence="8">
    <location>
        <begin position="68"/>
        <end position="90"/>
    </location>
</feature>
<dbReference type="PROSITE" id="PS50928">
    <property type="entry name" value="ABC_TM1"/>
    <property type="match status" value="1"/>
</dbReference>
<evidence type="ECO:0000256" key="7">
    <source>
        <dbReference type="ARBA" id="ARBA00023136"/>
    </source>
</evidence>